<proteinExistence type="inferred from homology"/>
<dbReference type="GO" id="GO:0016987">
    <property type="term" value="F:sigma factor activity"/>
    <property type="evidence" value="ECO:0007669"/>
    <property type="project" value="UniProtKB-KW"/>
</dbReference>
<dbReference type="PROSITE" id="PS00622">
    <property type="entry name" value="HTH_LUXR_1"/>
    <property type="match status" value="1"/>
</dbReference>
<keyword evidence="2" id="KW-0805">Transcription regulation</keyword>
<feature type="domain" description="HTH luxR-type" evidence="6">
    <location>
        <begin position="141"/>
        <end position="168"/>
    </location>
</feature>
<dbReference type="SUPFAM" id="SSF46894">
    <property type="entry name" value="C-terminal effector domain of the bipartite response regulators"/>
    <property type="match status" value="1"/>
</dbReference>
<dbReference type="Gene3D" id="1.10.10.10">
    <property type="entry name" value="Winged helix-like DNA-binding domain superfamily/Winged helix DNA-binding domain"/>
    <property type="match status" value="1"/>
</dbReference>
<protein>
    <submittedName>
        <fullName evidence="7">DNA-binding CsgD family transcriptional regulator</fullName>
    </submittedName>
</protein>
<evidence type="ECO:0000313" key="8">
    <source>
        <dbReference type="Proteomes" id="UP000567922"/>
    </source>
</evidence>
<dbReference type="InterPro" id="IPR016032">
    <property type="entry name" value="Sig_transdc_resp-reg_C-effctor"/>
</dbReference>
<dbReference type="InterPro" id="IPR000792">
    <property type="entry name" value="Tscrpt_reg_LuxR_C"/>
</dbReference>
<evidence type="ECO:0000256" key="1">
    <source>
        <dbReference type="ARBA" id="ARBA00010641"/>
    </source>
</evidence>
<dbReference type="PRINTS" id="PR00038">
    <property type="entry name" value="HTHLUXR"/>
</dbReference>
<dbReference type="GO" id="GO:0003677">
    <property type="term" value="F:DNA binding"/>
    <property type="evidence" value="ECO:0007669"/>
    <property type="project" value="UniProtKB-KW"/>
</dbReference>
<dbReference type="GO" id="GO:0006352">
    <property type="term" value="P:DNA-templated transcription initiation"/>
    <property type="evidence" value="ECO:0007669"/>
    <property type="project" value="InterPro"/>
</dbReference>
<evidence type="ECO:0000256" key="5">
    <source>
        <dbReference type="ARBA" id="ARBA00023163"/>
    </source>
</evidence>
<dbReference type="RefSeq" id="WP_183377554.1">
    <property type="nucleotide sequence ID" value="NZ_BDDI01000006.1"/>
</dbReference>
<dbReference type="AlphaFoldDB" id="A0A839RPA1"/>
<evidence type="ECO:0000256" key="3">
    <source>
        <dbReference type="ARBA" id="ARBA00023082"/>
    </source>
</evidence>
<reference evidence="7 8" key="1">
    <citation type="submission" date="2020-08" db="EMBL/GenBank/DDBJ databases">
        <title>Sequencing the genomes of 1000 actinobacteria strains.</title>
        <authorList>
            <person name="Klenk H.-P."/>
        </authorList>
    </citation>
    <scope>NUCLEOTIDE SEQUENCE [LARGE SCALE GENOMIC DNA]</scope>
    <source>
        <strain evidence="7 8">DSM 45258</strain>
    </source>
</reference>
<keyword evidence="3" id="KW-0731">Sigma factor</keyword>
<dbReference type="Pfam" id="PF08281">
    <property type="entry name" value="Sigma70_r4_2"/>
    <property type="match status" value="1"/>
</dbReference>
<dbReference type="EMBL" id="JACHWS010000002">
    <property type="protein sequence ID" value="MBB3038139.1"/>
    <property type="molecule type" value="Genomic_DNA"/>
</dbReference>
<name>A0A839RPA1_9ACTN</name>
<dbReference type="InterPro" id="IPR013249">
    <property type="entry name" value="RNA_pol_sigma70_r4_t2"/>
</dbReference>
<evidence type="ECO:0000256" key="4">
    <source>
        <dbReference type="ARBA" id="ARBA00023125"/>
    </source>
</evidence>
<comment type="similarity">
    <text evidence="1">Belongs to the sigma-70 factor family. ECF subfamily.</text>
</comment>
<organism evidence="7 8">
    <name type="scientific">Hoyosella altamirensis</name>
    <dbReference type="NCBI Taxonomy" id="616997"/>
    <lineage>
        <taxon>Bacteria</taxon>
        <taxon>Bacillati</taxon>
        <taxon>Actinomycetota</taxon>
        <taxon>Actinomycetes</taxon>
        <taxon>Mycobacteriales</taxon>
        <taxon>Hoyosellaceae</taxon>
        <taxon>Hoyosella</taxon>
    </lineage>
</organism>
<dbReference type="InterPro" id="IPR036388">
    <property type="entry name" value="WH-like_DNA-bd_sf"/>
</dbReference>
<evidence type="ECO:0000256" key="2">
    <source>
        <dbReference type="ARBA" id="ARBA00023015"/>
    </source>
</evidence>
<gene>
    <name evidence="7" type="ORF">FHU29_002588</name>
</gene>
<keyword evidence="8" id="KW-1185">Reference proteome</keyword>
<keyword evidence="4 7" id="KW-0238">DNA-binding</keyword>
<accession>A0A839RPA1</accession>
<dbReference type="Proteomes" id="UP000567922">
    <property type="component" value="Unassembled WGS sequence"/>
</dbReference>
<keyword evidence="5" id="KW-0804">Transcription</keyword>
<sequence length="203" mass="21586">MRLVEAAAVGKWIGIVGRGDFLDDALAALLRERGYRAAQVDAGNGSSTFDLVIYRTVGAGRDADRFRVLAPRDAPVVVLGARDPVMATAVPDAAWLHYAIDTKTVVSTVERLIGPADDGFARTAPQLSAREKDAVIAYTMGMTVREVAAELGVAPTTVSTHLDRARAKYISAGRPAEGKVGLLRCALEDGLIPCPCHNRWSSA</sequence>
<evidence type="ECO:0000313" key="7">
    <source>
        <dbReference type="EMBL" id="MBB3038139.1"/>
    </source>
</evidence>
<comment type="caution">
    <text evidence="7">The sequence shown here is derived from an EMBL/GenBank/DDBJ whole genome shotgun (WGS) entry which is preliminary data.</text>
</comment>
<evidence type="ECO:0000259" key="6">
    <source>
        <dbReference type="PROSITE" id="PS00622"/>
    </source>
</evidence>